<dbReference type="Proteomes" id="UP000007635">
    <property type="component" value="Chromosome I"/>
</dbReference>
<dbReference type="InterPro" id="IPR013276">
    <property type="entry name" value="Pept_M12B_ADAM-TS5"/>
</dbReference>
<evidence type="ECO:0000256" key="14">
    <source>
        <dbReference type="PIRSR" id="PIRSR613273-2"/>
    </source>
</evidence>
<dbReference type="InterPro" id="IPR001590">
    <property type="entry name" value="Peptidase_M12B"/>
</dbReference>
<keyword evidence="9" id="KW-0482">Metalloprotease</keyword>
<feature type="active site" evidence="13 18">
    <location>
        <position position="411"/>
    </location>
</feature>
<feature type="binding site" evidence="14">
    <location>
        <position position="471"/>
    </location>
    <ligand>
        <name>Ca(2+)</name>
        <dbReference type="ChEBI" id="CHEBI:29108"/>
        <label>1</label>
    </ligand>
</feature>
<dbReference type="InterPro" id="IPR010294">
    <property type="entry name" value="ADAMTS_spacer1"/>
</dbReference>
<dbReference type="SUPFAM" id="SSF82895">
    <property type="entry name" value="TSP-1 type 1 repeat"/>
    <property type="match status" value="2"/>
</dbReference>
<dbReference type="GeneTree" id="ENSGT00940000159090"/>
<keyword evidence="14" id="KW-0106">Calcium</keyword>
<reference evidence="22" key="2">
    <citation type="submission" date="2025-08" db="UniProtKB">
        <authorList>
            <consortium name="Ensembl"/>
        </authorList>
    </citation>
    <scope>IDENTIFICATION</scope>
</reference>
<dbReference type="PRINTS" id="PR01860">
    <property type="entry name" value="ADAMTS5"/>
</dbReference>
<keyword evidence="2" id="KW-0964">Secreted</keyword>
<feature type="binding site" evidence="14">
    <location>
        <position position="270"/>
    </location>
    <ligand>
        <name>Ca(2+)</name>
        <dbReference type="ChEBI" id="CHEBI:29108"/>
        <label>1</label>
    </ligand>
</feature>
<dbReference type="CDD" id="cd04273">
    <property type="entry name" value="ZnMc_ADAMTS_like"/>
    <property type="match status" value="1"/>
</dbReference>
<feature type="compositionally biased region" description="Low complexity" evidence="19">
    <location>
        <begin position="875"/>
        <end position="897"/>
    </location>
</feature>
<keyword evidence="12 17" id="KW-0325">Glycoprotein</keyword>
<keyword evidence="20" id="KW-0732">Signal</keyword>
<feature type="compositionally biased region" description="Basic and acidic residues" evidence="19">
    <location>
        <begin position="191"/>
        <end position="211"/>
    </location>
</feature>
<evidence type="ECO:0000256" key="20">
    <source>
        <dbReference type="SAM" id="SignalP"/>
    </source>
</evidence>
<dbReference type="PROSITE" id="PS50215">
    <property type="entry name" value="ADAM_MEPRO"/>
    <property type="match status" value="1"/>
</dbReference>
<dbReference type="InterPro" id="IPR050439">
    <property type="entry name" value="ADAMTS_ADAMTS-like"/>
</dbReference>
<dbReference type="Pfam" id="PF05986">
    <property type="entry name" value="ADAMTS_spacer1"/>
    <property type="match status" value="1"/>
</dbReference>
<evidence type="ECO:0000256" key="2">
    <source>
        <dbReference type="ARBA" id="ARBA00022525"/>
    </source>
</evidence>
<feature type="binding site" evidence="14 18">
    <location>
        <position position="410"/>
    </location>
    <ligand>
        <name>Zn(2+)</name>
        <dbReference type="ChEBI" id="CHEBI:29105"/>
        <note>catalytic</note>
    </ligand>
</feature>
<keyword evidence="6 14" id="KW-0479">Metal-binding</keyword>
<dbReference type="Pfam" id="PF17771">
    <property type="entry name" value="ADAMTS_CR_2"/>
    <property type="match status" value="1"/>
</dbReference>
<dbReference type="GO" id="GO:0030198">
    <property type="term" value="P:extracellular matrix organization"/>
    <property type="evidence" value="ECO:0007669"/>
    <property type="project" value="InterPro"/>
</dbReference>
<keyword evidence="23" id="KW-1185">Reference proteome</keyword>
<dbReference type="GO" id="GO:0031012">
    <property type="term" value="C:extracellular matrix"/>
    <property type="evidence" value="ECO:0007669"/>
    <property type="project" value="TreeGrafter"/>
</dbReference>
<organism evidence="22 23">
    <name type="scientific">Gasterosteus aculeatus aculeatus</name>
    <name type="common">three-spined stickleback</name>
    <dbReference type="NCBI Taxonomy" id="481459"/>
    <lineage>
        <taxon>Eukaryota</taxon>
        <taxon>Metazoa</taxon>
        <taxon>Chordata</taxon>
        <taxon>Craniata</taxon>
        <taxon>Vertebrata</taxon>
        <taxon>Euteleostomi</taxon>
        <taxon>Actinopterygii</taxon>
        <taxon>Neopterygii</taxon>
        <taxon>Teleostei</taxon>
        <taxon>Neoteleostei</taxon>
        <taxon>Acanthomorphata</taxon>
        <taxon>Eupercaria</taxon>
        <taxon>Perciformes</taxon>
        <taxon>Cottioidei</taxon>
        <taxon>Gasterosteales</taxon>
        <taxon>Gasterosteidae</taxon>
        <taxon>Gasterosteus</taxon>
    </lineage>
</organism>
<dbReference type="Pfam" id="PF00090">
    <property type="entry name" value="TSP_1"/>
    <property type="match status" value="1"/>
</dbReference>
<dbReference type="InterPro" id="IPR036383">
    <property type="entry name" value="TSP1_rpt_sf"/>
</dbReference>
<feature type="binding site" evidence="14">
    <location>
        <position position="353"/>
    </location>
    <ligand>
        <name>Ca(2+)</name>
        <dbReference type="ChEBI" id="CHEBI:29108"/>
        <label>2</label>
    </ligand>
</feature>
<feature type="binding site" description="in inhibited form" evidence="16">
    <location>
        <position position="197"/>
    </location>
    <ligand>
        <name>Zn(2+)</name>
        <dbReference type="ChEBI" id="CHEBI:29105"/>
        <note>catalytic</note>
    </ligand>
</feature>
<keyword evidence="5" id="KW-0165">Cleavage on pair of basic residues</keyword>
<feature type="disulfide bond" evidence="15">
    <location>
        <begin position="426"/>
        <end position="455"/>
    </location>
</feature>
<dbReference type="GO" id="GO:0004222">
    <property type="term" value="F:metalloendopeptidase activity"/>
    <property type="evidence" value="ECO:0007669"/>
    <property type="project" value="InterPro"/>
</dbReference>
<reference evidence="22" key="3">
    <citation type="submission" date="2025-09" db="UniProtKB">
        <authorList>
            <consortium name="Ensembl"/>
        </authorList>
    </citation>
    <scope>IDENTIFICATION</scope>
</reference>
<evidence type="ECO:0000256" key="17">
    <source>
        <dbReference type="PIRSR" id="PIRSR613276-4"/>
    </source>
</evidence>
<dbReference type="SMART" id="SM00209">
    <property type="entry name" value="TSP1"/>
    <property type="match status" value="2"/>
</dbReference>
<dbReference type="Gene3D" id="3.40.1620.60">
    <property type="match status" value="2"/>
</dbReference>
<evidence type="ECO:0000256" key="7">
    <source>
        <dbReference type="ARBA" id="ARBA00022801"/>
    </source>
</evidence>
<evidence type="ECO:0000256" key="8">
    <source>
        <dbReference type="ARBA" id="ARBA00022833"/>
    </source>
</evidence>
<feature type="binding site" evidence="14">
    <location>
        <position position="474"/>
    </location>
    <ligand>
        <name>Ca(2+)</name>
        <dbReference type="ChEBI" id="CHEBI:29108"/>
        <label>1</label>
    </ligand>
</feature>
<keyword evidence="4" id="KW-0645">Protease</keyword>
<dbReference type="Gene3D" id="2.60.120.830">
    <property type="match status" value="1"/>
</dbReference>
<dbReference type="FunFam" id="3.40.390.10:FF:000001">
    <property type="entry name" value="A disintegrin and metalloproteinase with thrombospondin motifs 1"/>
    <property type="match status" value="1"/>
</dbReference>
<dbReference type="Pfam" id="PF19236">
    <property type="entry name" value="ADAMTS_CR_3"/>
    <property type="match status" value="1"/>
</dbReference>
<feature type="binding site" evidence="14">
    <location>
        <position position="353"/>
    </location>
    <ligand>
        <name>Ca(2+)</name>
        <dbReference type="ChEBI" id="CHEBI:29108"/>
        <label>1</label>
    </ligand>
</feature>
<protein>
    <submittedName>
        <fullName evidence="22">ADAM metallopeptidase with thrombospondin type 1 motif 5</fullName>
    </submittedName>
</protein>
<feature type="disulfide bond" evidence="15">
    <location>
        <begin position="579"/>
        <end position="616"/>
    </location>
</feature>
<dbReference type="GO" id="GO:0006508">
    <property type="term" value="P:proteolysis"/>
    <property type="evidence" value="ECO:0007669"/>
    <property type="project" value="UniProtKB-KW"/>
</dbReference>
<dbReference type="InterPro" id="IPR006586">
    <property type="entry name" value="ADAM_Cys-rich"/>
</dbReference>
<feature type="disulfide bond" evidence="15">
    <location>
        <begin position="508"/>
        <end position="529"/>
    </location>
</feature>
<dbReference type="Gene3D" id="2.20.100.10">
    <property type="entry name" value="Thrombospondin type-1 (TSP1) repeat"/>
    <property type="match status" value="2"/>
</dbReference>
<evidence type="ECO:0000256" key="13">
    <source>
        <dbReference type="PIRSR" id="PIRSR613273-1"/>
    </source>
</evidence>
<dbReference type="InterPro" id="IPR000884">
    <property type="entry name" value="TSP1_rpt"/>
</dbReference>
<evidence type="ECO:0000256" key="6">
    <source>
        <dbReference type="ARBA" id="ARBA00022723"/>
    </source>
</evidence>
<dbReference type="InterPro" id="IPR045371">
    <property type="entry name" value="ADAMTS_CR_3"/>
</dbReference>
<feature type="glycosylation site" description="N-linked (GlcNAc...) asparagine" evidence="17">
    <location>
        <position position="802"/>
    </location>
</feature>
<dbReference type="FunFam" id="2.60.120.830:FF:000001">
    <property type="entry name" value="A disintegrin and metalloproteinase with thrombospondin motifs 1"/>
    <property type="match status" value="1"/>
</dbReference>
<dbReference type="Gene3D" id="3.40.390.10">
    <property type="entry name" value="Collagenase (Catalytic Domain)"/>
    <property type="match status" value="1"/>
</dbReference>
<keyword evidence="3" id="KW-0272">Extracellular matrix</keyword>
<evidence type="ECO:0000256" key="3">
    <source>
        <dbReference type="ARBA" id="ARBA00022530"/>
    </source>
</evidence>
<evidence type="ECO:0000313" key="23">
    <source>
        <dbReference type="Proteomes" id="UP000007635"/>
    </source>
</evidence>
<accession>A0AAQ4PRG8</accession>
<sequence>MVRIFGAQAEGMLWFRLLLLCVVELELGAGLSTFQGFYLPPANGSLLTPARRTDGVVRTIDRIYHGGGKVGYLVYLDGSRFQLDLERDELVLSHHFSPQYVLAMMGGSHAALQRECVYRGTVDSKPESLAVFNLCRGGLEGFFAVDHARYTIAPIIRAKGQEHDMRALQDKDAESALHVFTRESFSFEAMREGRESCGTRDGRRGRGDAAGRRRFRGRGKGRRDGEGIADESAAEHGALERTRWSRLARAAAAEHGARSKRSVSRARHVELLLVADETMVQKYGKDLNHYLLTLASIASKLYGHASIENPIRLSVVRVAVVTEKEKGLDVSKNAAATLKSFCKWQNQQNQLDDDHHQHHDAAILFTRQDLCGHHSCDTLGMADVGTVCSPERSCAVIEDDGLHAAFTVAHEIGHLLGLSHDDSKFCEERFGVNSDKRLMSSILTSIDASKPWSRCTSATITDFFDDGNAECLLDSPRQPLLGPEELPGQSYDAVRQCRLAFGPEYTVCPGMDVCARLWCAVIRQGQMVCLTKKLPAVEGTPCGKGRICLQGKCVDKTRKKHYSASNHGSWSSWGPWGGCSRTCGGGLQFAQRPCNNPPPRNNGRYCVGKRAIHRSCNVTPCPTSNKSFRLEQCEVRNGPQTDPKGMKTFVEWVPKYAGVLPKDMCKLTCRAKGTGYYVVFSQRVVDGTECRPYSSSVCVKGKCVRTGCDGIIGSKLQFDKCGICGGDSTGCIRIVGNFTKKSKGYTDVVKIPAGSTHVKVRQHKAKDQTRYTAYLALRRPNNEYLLNGKFMISTSETIIPLNGSVLNYSGWSQRDEWLHSMGPGALREALVVQILATDSKRPLDVRYSFFMPRRTAPQQPSPLLVQHLKPTPVQSTTRVSSTTTTTTTGSTTTTTSSAPSVLVPGPPTTPGPSTPAPGPRWVTGSWMTCSRTCDTGWQSRTVQCKDQDGKLSKGCTLGARPSAFKHCLVKKC</sequence>
<dbReference type="SMART" id="SM00608">
    <property type="entry name" value="ACR"/>
    <property type="match status" value="1"/>
</dbReference>
<dbReference type="PRINTS" id="PR01857">
    <property type="entry name" value="ADAMTSFAMILY"/>
</dbReference>
<feature type="signal peptide" evidence="20">
    <location>
        <begin position="1"/>
        <end position="30"/>
    </location>
</feature>
<dbReference type="Pfam" id="PF01421">
    <property type="entry name" value="Reprolysin"/>
    <property type="match status" value="1"/>
</dbReference>
<feature type="disulfide bond" evidence="15">
    <location>
        <begin position="388"/>
        <end position="471"/>
    </location>
</feature>
<feature type="disulfide bond" evidence="15">
    <location>
        <begin position="371"/>
        <end position="376"/>
    </location>
</feature>
<feature type="compositionally biased region" description="Pro residues" evidence="19">
    <location>
        <begin position="904"/>
        <end position="918"/>
    </location>
</feature>
<evidence type="ECO:0000256" key="19">
    <source>
        <dbReference type="SAM" id="MobiDB-lite"/>
    </source>
</evidence>
<evidence type="ECO:0000259" key="21">
    <source>
        <dbReference type="PROSITE" id="PS50215"/>
    </source>
</evidence>
<proteinExistence type="predicted"/>
<evidence type="ECO:0000256" key="10">
    <source>
        <dbReference type="ARBA" id="ARBA00023145"/>
    </source>
</evidence>
<keyword evidence="10" id="KW-0865">Zymogen</keyword>
<evidence type="ECO:0000256" key="1">
    <source>
        <dbReference type="ARBA" id="ARBA00004498"/>
    </source>
</evidence>
<dbReference type="SUPFAM" id="SSF55486">
    <property type="entry name" value="Metalloproteases ('zincins'), catalytic domain"/>
    <property type="match status" value="1"/>
</dbReference>
<dbReference type="InterPro" id="IPR024079">
    <property type="entry name" value="MetalloPept_cat_dom_sf"/>
</dbReference>
<keyword evidence="7" id="KW-0378">Hydrolase</keyword>
<dbReference type="Pfam" id="PF19030">
    <property type="entry name" value="TSP1_ADAMTS"/>
    <property type="match status" value="1"/>
</dbReference>
<comment type="caution">
    <text evidence="18">Lacks conserved residue(s) required for the propagation of feature annotation.</text>
</comment>
<dbReference type="AlphaFoldDB" id="A0AAQ4PRG8"/>
<feature type="region of interest" description="Disordered" evidence="19">
    <location>
        <begin position="871"/>
        <end position="920"/>
    </location>
</feature>
<feature type="binding site" evidence="14 18">
    <location>
        <position position="414"/>
    </location>
    <ligand>
        <name>Zn(2+)</name>
        <dbReference type="ChEBI" id="CHEBI:29105"/>
        <note>catalytic</note>
    </ligand>
</feature>
<feature type="chain" id="PRO_5043046183" evidence="20">
    <location>
        <begin position="31"/>
        <end position="972"/>
    </location>
</feature>
<feature type="disulfide bond" evidence="15">
    <location>
        <begin position="594"/>
        <end position="606"/>
    </location>
</feature>
<feature type="domain" description="Peptidase M12B" evidence="21">
    <location>
        <begin position="267"/>
        <end position="476"/>
    </location>
</feature>
<feature type="binding site" evidence="14 18">
    <location>
        <position position="420"/>
    </location>
    <ligand>
        <name>Zn(2+)</name>
        <dbReference type="ChEBI" id="CHEBI:29105"/>
        <note>catalytic</note>
    </ligand>
</feature>
<dbReference type="FunFam" id="2.20.100.10:FF:000006">
    <property type="entry name" value="A disintegrin and metalloproteinase with thrombospondin motifs 1"/>
    <property type="match status" value="1"/>
</dbReference>
<feature type="disulfide bond" evidence="15">
    <location>
        <begin position="497"/>
        <end position="519"/>
    </location>
</feature>
<evidence type="ECO:0000313" key="22">
    <source>
        <dbReference type="Ensembl" id="ENSGACP00000041217.1"/>
    </source>
</evidence>
<feature type="binding site" evidence="14">
    <location>
        <position position="474"/>
    </location>
    <ligand>
        <name>Ca(2+)</name>
        <dbReference type="ChEBI" id="CHEBI:29108"/>
        <label>2</label>
    </ligand>
</feature>
<reference evidence="22 23" key="1">
    <citation type="journal article" date="2021" name="G3 (Bethesda)">
        <title>Improved contiguity of the threespine stickleback genome using long-read sequencing.</title>
        <authorList>
            <person name="Nath S."/>
            <person name="Shaw D.E."/>
            <person name="White M.A."/>
        </authorList>
    </citation>
    <scope>NUCLEOTIDE SEQUENCE [LARGE SCALE GENOMIC DNA]</scope>
    <source>
        <strain evidence="22 23">Lake Benthic</strain>
    </source>
</reference>
<evidence type="ECO:0000256" key="4">
    <source>
        <dbReference type="ARBA" id="ARBA00022670"/>
    </source>
</evidence>
<keyword evidence="11 15" id="KW-1015">Disulfide bond</keyword>
<dbReference type="PANTHER" id="PTHR13723">
    <property type="entry name" value="ADAMTS A DISINTEGRIN AND METALLOPROTEASE WITH THROMBOSPONDIN MOTIFS PROTEASE"/>
    <property type="match status" value="1"/>
</dbReference>
<evidence type="ECO:0000256" key="5">
    <source>
        <dbReference type="ARBA" id="ARBA00022685"/>
    </source>
</evidence>
<comment type="cofactor">
    <cofactor evidence="14">
        <name>Zn(2+)</name>
        <dbReference type="ChEBI" id="CHEBI:29105"/>
    </cofactor>
    <text evidence="14">Binds 1 zinc ion per subunit.</text>
</comment>
<comment type="subcellular location">
    <subcellularLocation>
        <location evidence="1">Secreted</location>
        <location evidence="1">Extracellular space</location>
        <location evidence="1">Extracellular matrix</location>
    </subcellularLocation>
</comment>
<feature type="disulfide bond" evidence="15">
    <location>
        <begin position="514"/>
        <end position="548"/>
    </location>
</feature>
<evidence type="ECO:0000256" key="15">
    <source>
        <dbReference type="PIRSR" id="PIRSR613273-3"/>
    </source>
</evidence>
<evidence type="ECO:0000256" key="12">
    <source>
        <dbReference type="ARBA" id="ARBA00023180"/>
    </source>
</evidence>
<evidence type="ECO:0000256" key="9">
    <source>
        <dbReference type="ARBA" id="ARBA00023049"/>
    </source>
</evidence>
<dbReference type="PROSITE" id="PS50092">
    <property type="entry name" value="TSP1"/>
    <property type="match status" value="2"/>
</dbReference>
<feature type="region of interest" description="Disordered" evidence="19">
    <location>
        <begin position="191"/>
        <end position="235"/>
    </location>
</feature>
<evidence type="ECO:0000256" key="18">
    <source>
        <dbReference type="PROSITE-ProRule" id="PRU00276"/>
    </source>
</evidence>
<feature type="binding site" evidence="14">
    <location>
        <position position="360"/>
    </location>
    <ligand>
        <name>Ca(2+)</name>
        <dbReference type="ChEBI" id="CHEBI:29108"/>
        <label>1</label>
    </ligand>
</feature>
<dbReference type="InterPro" id="IPR041645">
    <property type="entry name" value="ADAMTS_CR_2"/>
</dbReference>
<evidence type="ECO:0000256" key="16">
    <source>
        <dbReference type="PIRSR" id="PIRSR613276-2"/>
    </source>
</evidence>
<feature type="compositionally biased region" description="Basic residues" evidence="19">
    <location>
        <begin position="212"/>
        <end position="221"/>
    </location>
</feature>
<feature type="disulfide bond" evidence="15">
    <location>
        <begin position="342"/>
        <end position="394"/>
    </location>
</feature>
<feature type="disulfide bond" evidence="15">
    <location>
        <begin position="583"/>
        <end position="621"/>
    </location>
</feature>
<feature type="disulfide bond" evidence="15">
    <location>
        <begin position="542"/>
        <end position="553"/>
    </location>
</feature>
<dbReference type="PANTHER" id="PTHR13723:SF37">
    <property type="entry name" value="A DISINTEGRIN AND METALLOPROTEINASE WITH THROMBOSPONDIN MOTIFS 5"/>
    <property type="match status" value="1"/>
</dbReference>
<evidence type="ECO:0000256" key="11">
    <source>
        <dbReference type="ARBA" id="ARBA00023157"/>
    </source>
</evidence>
<keyword evidence="8 14" id="KW-0862">Zinc</keyword>
<dbReference type="GO" id="GO:0008270">
    <property type="term" value="F:zinc ion binding"/>
    <property type="evidence" value="ECO:0007669"/>
    <property type="project" value="InterPro"/>
</dbReference>
<dbReference type="InterPro" id="IPR013273">
    <property type="entry name" value="ADAMTS/ADAMTS-like"/>
</dbReference>
<feature type="binding site" evidence="14">
    <location>
        <position position="270"/>
    </location>
    <ligand>
        <name>Ca(2+)</name>
        <dbReference type="ChEBI" id="CHEBI:29108"/>
        <label>2</label>
    </ligand>
</feature>
<name>A0AAQ4PRG8_GASAC</name>
<dbReference type="Ensembl" id="ENSGACT00000074105.1">
    <property type="protein sequence ID" value="ENSGACP00000041217.1"/>
    <property type="gene ID" value="ENSGACG00000030198.1"/>
</dbReference>